<keyword evidence="3" id="KW-1185">Reference proteome</keyword>
<evidence type="ECO:0000313" key="2">
    <source>
        <dbReference type="EMBL" id="VDP93683.1"/>
    </source>
</evidence>
<sequence>MWSNDRQDVEAPEEGGSGWSKNLDARLAQAFIVLYHLILSELEGASRGDLEG</sequence>
<gene>
    <name evidence="2" type="ORF">ECPE_LOCUS16411</name>
</gene>
<accession>A0A3P8L8Y8</accession>
<feature type="region of interest" description="Disordered" evidence="1">
    <location>
        <begin position="1"/>
        <end position="20"/>
    </location>
</feature>
<evidence type="ECO:0000313" key="3">
    <source>
        <dbReference type="Proteomes" id="UP000272942"/>
    </source>
</evidence>
<dbReference type="EMBL" id="UZAN01064218">
    <property type="protein sequence ID" value="VDP93683.1"/>
    <property type="molecule type" value="Genomic_DNA"/>
</dbReference>
<reference evidence="2 3" key="1">
    <citation type="submission" date="2018-11" db="EMBL/GenBank/DDBJ databases">
        <authorList>
            <consortium name="Pathogen Informatics"/>
        </authorList>
    </citation>
    <scope>NUCLEOTIDE SEQUENCE [LARGE SCALE GENOMIC DNA]</scope>
    <source>
        <strain evidence="2 3">Egypt</strain>
    </source>
</reference>
<dbReference type="AlphaFoldDB" id="A0A3P8L8Y8"/>
<proteinExistence type="predicted"/>
<dbReference type="Proteomes" id="UP000272942">
    <property type="component" value="Unassembled WGS sequence"/>
</dbReference>
<organism evidence="2 3">
    <name type="scientific">Echinostoma caproni</name>
    <dbReference type="NCBI Taxonomy" id="27848"/>
    <lineage>
        <taxon>Eukaryota</taxon>
        <taxon>Metazoa</taxon>
        <taxon>Spiralia</taxon>
        <taxon>Lophotrochozoa</taxon>
        <taxon>Platyhelminthes</taxon>
        <taxon>Trematoda</taxon>
        <taxon>Digenea</taxon>
        <taxon>Plagiorchiida</taxon>
        <taxon>Echinostomata</taxon>
        <taxon>Echinostomatoidea</taxon>
        <taxon>Echinostomatidae</taxon>
        <taxon>Echinostoma</taxon>
    </lineage>
</organism>
<protein>
    <submittedName>
        <fullName evidence="2">Uncharacterized protein</fullName>
    </submittedName>
</protein>
<evidence type="ECO:0000256" key="1">
    <source>
        <dbReference type="SAM" id="MobiDB-lite"/>
    </source>
</evidence>
<name>A0A3P8L8Y8_9TREM</name>